<dbReference type="RefSeq" id="WP_007485228.1">
    <property type="nucleotide sequence ID" value="NZ_JH724314.1"/>
</dbReference>
<dbReference type="STRING" id="997884.HMPREF1068_02126"/>
<gene>
    <name evidence="2" type="ORF">HMPREF1068_02126</name>
</gene>
<accession>I9GZI8</accession>
<organism evidence="2 3">
    <name type="scientific">Bacteroides nordii CL02T12C05</name>
    <dbReference type="NCBI Taxonomy" id="997884"/>
    <lineage>
        <taxon>Bacteria</taxon>
        <taxon>Pseudomonadati</taxon>
        <taxon>Bacteroidota</taxon>
        <taxon>Bacteroidia</taxon>
        <taxon>Bacteroidales</taxon>
        <taxon>Bacteroidaceae</taxon>
        <taxon>Bacteroides</taxon>
    </lineage>
</organism>
<sequence>MKNTTILLLFLCCMYPVYMQAQTEFSQTGTQWKTNYFSYGGWRDKYVDVDCFYELGGDTLLGDKNCKKLYMNEALIGAFLEEDRKVWYYPFQEYTNDPERLLLYDFSKEKGDKIESYVIPWNTGGNLSDLGFPGNIVTLTVENVYFESGRKVMEISSNYSNGDIWIEGIGSTLGFWGADLAIPTDGSNTSTSLVQVLASDKSALYHSGQVVDPNYKSTFLKVGKTWEIQTPSNSIDKFTIGEPQVINNYPSYPVYKNGYRYDGGYLYDVNGVIYWTFNSRSGLTLAYDYSLYNFNHSVGKQVYLCTRLYRTEVYYAPSGYSPYKVIQADMIQCMGKSLKRVVLEGDIKHVWLEDVGSLNLLLYLDNSGYYLDAPQYKLLRCYTGDEMIYDYSDFPDGIEEAVLSAPTYSIIDNQLIVKDGDGYRLSLYDPFGVEVYNQVISDMEESIPLPVHPATILIGRLQKGDIVVSFKIGEAGK</sequence>
<evidence type="ECO:0000313" key="3">
    <source>
        <dbReference type="Proteomes" id="UP000003089"/>
    </source>
</evidence>
<proteinExistence type="predicted"/>
<dbReference type="Proteomes" id="UP000003089">
    <property type="component" value="Unassembled WGS sequence"/>
</dbReference>
<dbReference type="HOGENOM" id="CLU_541680_0_0_10"/>
<feature type="chain" id="PRO_5003720829" evidence="1">
    <location>
        <begin position="22"/>
        <end position="477"/>
    </location>
</feature>
<comment type="caution">
    <text evidence="2">The sequence shown here is derived from an EMBL/GenBank/DDBJ whole genome shotgun (WGS) entry which is preliminary data.</text>
</comment>
<name>I9GZI8_9BACE</name>
<keyword evidence="1" id="KW-0732">Signal</keyword>
<evidence type="ECO:0000313" key="2">
    <source>
        <dbReference type="EMBL" id="EIY52579.1"/>
    </source>
</evidence>
<dbReference type="eggNOG" id="ENOG5030XH8">
    <property type="taxonomic scope" value="Bacteria"/>
</dbReference>
<evidence type="ECO:0000256" key="1">
    <source>
        <dbReference type="SAM" id="SignalP"/>
    </source>
</evidence>
<keyword evidence="3" id="KW-1185">Reference proteome</keyword>
<dbReference type="EMBL" id="AGXS01000015">
    <property type="protein sequence ID" value="EIY52579.1"/>
    <property type="molecule type" value="Genomic_DNA"/>
</dbReference>
<feature type="signal peptide" evidence="1">
    <location>
        <begin position="1"/>
        <end position="21"/>
    </location>
</feature>
<reference evidence="2 3" key="1">
    <citation type="submission" date="2012-02" db="EMBL/GenBank/DDBJ databases">
        <title>The Genome Sequence of Bacteroides nordii CL02T12C05.</title>
        <authorList>
            <consortium name="The Broad Institute Genome Sequencing Platform"/>
            <person name="Earl A."/>
            <person name="Ward D."/>
            <person name="Feldgarden M."/>
            <person name="Gevers D."/>
            <person name="Zitomersky N.L."/>
            <person name="Coyne M.J."/>
            <person name="Comstock L.E."/>
            <person name="Young S.K."/>
            <person name="Zeng Q."/>
            <person name="Gargeya S."/>
            <person name="Fitzgerald M."/>
            <person name="Haas B."/>
            <person name="Abouelleil A."/>
            <person name="Alvarado L."/>
            <person name="Arachchi H.M."/>
            <person name="Berlin A."/>
            <person name="Chapman S.B."/>
            <person name="Gearin G."/>
            <person name="Goldberg J."/>
            <person name="Griggs A."/>
            <person name="Gujja S."/>
            <person name="Hansen M."/>
            <person name="Heiman D."/>
            <person name="Howarth C."/>
            <person name="Larimer J."/>
            <person name="Lui A."/>
            <person name="MacDonald P.J.P."/>
            <person name="McCowen C."/>
            <person name="Montmayeur A."/>
            <person name="Murphy C."/>
            <person name="Neiman D."/>
            <person name="Pearson M."/>
            <person name="Priest M."/>
            <person name="Roberts A."/>
            <person name="Saif S."/>
            <person name="Shea T."/>
            <person name="Sisk P."/>
            <person name="Stolte C."/>
            <person name="Sykes S."/>
            <person name="Wortman J."/>
            <person name="Nusbaum C."/>
            <person name="Birren B."/>
        </authorList>
    </citation>
    <scope>NUCLEOTIDE SEQUENCE [LARGE SCALE GENOMIC DNA]</scope>
    <source>
        <strain evidence="2 3">CL02T12C05</strain>
    </source>
</reference>
<dbReference type="AlphaFoldDB" id="I9GZI8"/>
<protein>
    <submittedName>
        <fullName evidence="2">Uncharacterized protein</fullName>
    </submittedName>
</protein>
<dbReference type="PATRIC" id="fig|997884.3.peg.2162"/>